<dbReference type="OrthoDB" id="9802281at2"/>
<dbReference type="InterPro" id="IPR002912">
    <property type="entry name" value="ACT_dom"/>
</dbReference>
<dbReference type="PROSITE" id="PS51171">
    <property type="entry name" value="PREPHENATE_DEHYDR_3"/>
    <property type="match status" value="1"/>
</dbReference>
<evidence type="ECO:0000313" key="23">
    <source>
        <dbReference type="EMBL" id="TCO83512.1"/>
    </source>
</evidence>
<evidence type="ECO:0000259" key="22">
    <source>
        <dbReference type="PROSITE" id="PS51671"/>
    </source>
</evidence>
<evidence type="ECO:0000256" key="6">
    <source>
        <dbReference type="ARBA" id="ARBA00012404"/>
    </source>
</evidence>
<dbReference type="NCBIfam" id="NF008865">
    <property type="entry name" value="PRK11898.1"/>
    <property type="match status" value="1"/>
</dbReference>
<dbReference type="GO" id="GO:0005737">
    <property type="term" value="C:cytoplasm"/>
    <property type="evidence" value="ECO:0007669"/>
    <property type="project" value="UniProtKB-SubCell"/>
</dbReference>
<dbReference type="Pfam" id="PF00800">
    <property type="entry name" value="PDT"/>
    <property type="match status" value="1"/>
</dbReference>
<dbReference type="SUPFAM" id="SSF55021">
    <property type="entry name" value="ACT-like"/>
    <property type="match status" value="1"/>
</dbReference>
<dbReference type="PROSITE" id="PS00858">
    <property type="entry name" value="PREPHENATE_DEHYDR_2"/>
    <property type="match status" value="1"/>
</dbReference>
<accession>A0A4R2L8S6</accession>
<evidence type="ECO:0000256" key="3">
    <source>
        <dbReference type="ARBA" id="ARBA00004496"/>
    </source>
</evidence>
<sequence length="364" mass="40303">MATEQEQLLAIRNRIDAIDRQILDLISQRARCAQDVARVKQAFGGAKDAVFYRPEREAQVLRRVMDDNPGPLSSEEVGRLFREIMSACLALERPLRIAFLGPEGTFTQAAAFKHFGHSAITVPLRAIDEVFREVESGVVDYGVVPVENSTEGVVNHTLDMFLLSSLNICGEVQLRIHHHLCGFVDDVKAITRIYSHQQSLAQCREWLDLNLPHVPRVPVASNAEAARIALNEPGSACITGQGAIDIYQLPILAGNIEDQPDNTTRFLIIGQQPIPPSGDDRTTLLVSSYNRPGSLQALLAPLAEHGLTMTRIESRPSRKGMWDYVFFIDFDGHCEEPLVATALSELKQEASLFRILGSYPKGVL</sequence>
<keyword evidence="24" id="KW-1185">Reference proteome</keyword>
<dbReference type="FunFam" id="1.20.59.10:FF:000004">
    <property type="entry name" value="Prephenate dehydratase"/>
    <property type="match status" value="1"/>
</dbReference>
<dbReference type="InterPro" id="IPR001086">
    <property type="entry name" value="Preph_deHydtase"/>
</dbReference>
<name>A0A4R2L8S6_9GAMM</name>
<dbReference type="InterPro" id="IPR010957">
    <property type="entry name" value="G/b/e-P-prot_chorismate_mutase"/>
</dbReference>
<comment type="pathway">
    <text evidence="5">Metabolic intermediate biosynthesis; prephenate biosynthesis; prephenate from chorismate: step 1/1.</text>
</comment>
<dbReference type="PROSITE" id="PS51671">
    <property type="entry name" value="ACT"/>
    <property type="match status" value="1"/>
</dbReference>
<dbReference type="InterPro" id="IPR002701">
    <property type="entry name" value="CM_II_prokaryot"/>
</dbReference>
<evidence type="ECO:0000259" key="20">
    <source>
        <dbReference type="PROSITE" id="PS51168"/>
    </source>
</evidence>
<comment type="function">
    <text evidence="2">Catalyzes the Claisen rearrangement of chorismate to prephenate and the decarboxylation/dehydration of prephenate to phenylpyruvate.</text>
</comment>
<dbReference type="UniPathway" id="UPA00120">
    <property type="reaction ID" value="UER00203"/>
</dbReference>
<dbReference type="RefSeq" id="WP_132538508.1">
    <property type="nucleotide sequence ID" value="NZ_SLWY01000002.1"/>
</dbReference>
<evidence type="ECO:0000256" key="8">
    <source>
        <dbReference type="ARBA" id="ARBA00014401"/>
    </source>
</evidence>
<organism evidence="23 24">
    <name type="scientific">Plasticicumulans lactativorans</name>
    <dbReference type="NCBI Taxonomy" id="1133106"/>
    <lineage>
        <taxon>Bacteria</taxon>
        <taxon>Pseudomonadati</taxon>
        <taxon>Pseudomonadota</taxon>
        <taxon>Gammaproteobacteria</taxon>
        <taxon>Candidatus Competibacteraceae</taxon>
        <taxon>Plasticicumulans</taxon>
    </lineage>
</organism>
<feature type="domain" description="ACT" evidence="22">
    <location>
        <begin position="283"/>
        <end position="360"/>
    </location>
</feature>
<dbReference type="SMART" id="SM00830">
    <property type="entry name" value="CM_2"/>
    <property type="match status" value="1"/>
</dbReference>
<evidence type="ECO:0000256" key="13">
    <source>
        <dbReference type="ARBA" id="ARBA00023235"/>
    </source>
</evidence>
<evidence type="ECO:0000256" key="7">
    <source>
        <dbReference type="ARBA" id="ARBA00013147"/>
    </source>
</evidence>
<dbReference type="PANTHER" id="PTHR21022">
    <property type="entry name" value="PREPHENATE DEHYDRATASE P PROTEIN"/>
    <property type="match status" value="1"/>
</dbReference>
<keyword evidence="11" id="KW-0057">Aromatic amino acid biosynthesis</keyword>
<feature type="domain" description="Chorismate mutase" evidence="20">
    <location>
        <begin position="2"/>
        <end position="96"/>
    </location>
</feature>
<evidence type="ECO:0000256" key="17">
    <source>
        <dbReference type="ARBA" id="ARBA00031520"/>
    </source>
</evidence>
<dbReference type="EC" id="5.4.99.5" evidence="6"/>
<protein>
    <recommendedName>
        <fullName evidence="8">Bifunctional chorismate mutase/prephenate dehydratase</fullName>
        <ecNumber evidence="7">4.2.1.51</ecNumber>
        <ecNumber evidence="6">5.4.99.5</ecNumber>
    </recommendedName>
    <alternativeName>
        <fullName evidence="17">Chorismate mutase-prephenate dehydratase</fullName>
    </alternativeName>
    <alternativeName>
        <fullName evidence="16">p-protein</fullName>
    </alternativeName>
</protein>
<feature type="site" description="Essential for prephenate dehydratase activity" evidence="19">
    <location>
        <position position="264"/>
    </location>
</feature>
<dbReference type="FunFam" id="3.40.190.10:FF:000029">
    <property type="entry name" value="Chorismate mutase/Prephenate dehydratase"/>
    <property type="match status" value="1"/>
</dbReference>
<evidence type="ECO:0000256" key="5">
    <source>
        <dbReference type="ARBA" id="ARBA00004817"/>
    </source>
</evidence>
<dbReference type="PROSITE" id="PS00857">
    <property type="entry name" value="PREPHENATE_DEHYDR_1"/>
    <property type="match status" value="1"/>
</dbReference>
<dbReference type="InterPro" id="IPR008242">
    <property type="entry name" value="Chor_mutase/pphenate_deHydtase"/>
</dbReference>
<dbReference type="Proteomes" id="UP000295765">
    <property type="component" value="Unassembled WGS sequence"/>
</dbReference>
<dbReference type="PROSITE" id="PS51168">
    <property type="entry name" value="CHORISMATE_MUT_2"/>
    <property type="match status" value="1"/>
</dbReference>
<dbReference type="Gene3D" id="1.20.59.10">
    <property type="entry name" value="Chorismate mutase"/>
    <property type="match status" value="1"/>
</dbReference>
<dbReference type="Pfam" id="PF01817">
    <property type="entry name" value="CM_2"/>
    <property type="match status" value="1"/>
</dbReference>
<dbReference type="SUPFAM" id="SSF53850">
    <property type="entry name" value="Periplasmic binding protein-like II"/>
    <property type="match status" value="1"/>
</dbReference>
<evidence type="ECO:0000256" key="4">
    <source>
        <dbReference type="ARBA" id="ARBA00004741"/>
    </source>
</evidence>
<evidence type="ECO:0000256" key="10">
    <source>
        <dbReference type="ARBA" id="ARBA00022605"/>
    </source>
</evidence>
<dbReference type="InterPro" id="IPR045865">
    <property type="entry name" value="ACT-like_dom_sf"/>
</dbReference>
<dbReference type="CDD" id="cd13630">
    <property type="entry name" value="PBP2_PDT_1"/>
    <property type="match status" value="1"/>
</dbReference>
<dbReference type="CDD" id="cd04905">
    <property type="entry name" value="ACT_CM-PDT"/>
    <property type="match status" value="1"/>
</dbReference>
<evidence type="ECO:0000256" key="11">
    <source>
        <dbReference type="ARBA" id="ARBA00023141"/>
    </source>
</evidence>
<evidence type="ECO:0000259" key="21">
    <source>
        <dbReference type="PROSITE" id="PS51171"/>
    </source>
</evidence>
<keyword evidence="13" id="KW-0413">Isomerase</keyword>
<dbReference type="GO" id="GO:0009094">
    <property type="term" value="P:L-phenylalanine biosynthetic process"/>
    <property type="evidence" value="ECO:0007669"/>
    <property type="project" value="UniProtKB-UniPathway"/>
</dbReference>
<dbReference type="NCBIfam" id="TIGR01807">
    <property type="entry name" value="CM_P2"/>
    <property type="match status" value="1"/>
</dbReference>
<dbReference type="InterPro" id="IPR018528">
    <property type="entry name" value="Preph_deHydtase_CS"/>
</dbReference>
<evidence type="ECO:0000256" key="18">
    <source>
        <dbReference type="ARBA" id="ARBA00047848"/>
    </source>
</evidence>
<comment type="pathway">
    <text evidence="4">Amino-acid biosynthesis; L-phenylalanine biosynthesis; phenylpyruvate from prephenate: step 1/1.</text>
</comment>
<evidence type="ECO:0000256" key="16">
    <source>
        <dbReference type="ARBA" id="ARBA00031175"/>
    </source>
</evidence>
<dbReference type="UniPathway" id="UPA00121">
    <property type="reaction ID" value="UER00345"/>
</dbReference>
<dbReference type="GO" id="GO:0004106">
    <property type="term" value="F:chorismate mutase activity"/>
    <property type="evidence" value="ECO:0007669"/>
    <property type="project" value="UniProtKB-EC"/>
</dbReference>
<feature type="domain" description="Prephenate dehydratase" evidence="21">
    <location>
        <begin position="96"/>
        <end position="271"/>
    </location>
</feature>
<dbReference type="EC" id="4.2.1.51" evidence="7"/>
<dbReference type="FunFam" id="3.30.70.260:FF:000012">
    <property type="entry name" value="Prephenate dehydratase"/>
    <property type="match status" value="1"/>
</dbReference>
<dbReference type="PIRSF" id="PIRSF001500">
    <property type="entry name" value="Chor_mut_pdt_Ppr"/>
    <property type="match status" value="1"/>
</dbReference>
<evidence type="ECO:0000313" key="24">
    <source>
        <dbReference type="Proteomes" id="UP000295765"/>
    </source>
</evidence>
<keyword evidence="12" id="KW-0584">Phenylalanine biosynthesis</keyword>
<keyword evidence="9" id="KW-0963">Cytoplasm</keyword>
<comment type="subcellular location">
    <subcellularLocation>
        <location evidence="3">Cytoplasm</location>
    </subcellularLocation>
</comment>
<keyword evidence="15" id="KW-0511">Multifunctional enzyme</keyword>
<proteinExistence type="predicted"/>
<evidence type="ECO:0000256" key="14">
    <source>
        <dbReference type="ARBA" id="ARBA00023239"/>
    </source>
</evidence>
<comment type="catalytic activity">
    <reaction evidence="1">
        <text>chorismate = prephenate</text>
        <dbReference type="Rhea" id="RHEA:13897"/>
        <dbReference type="ChEBI" id="CHEBI:29748"/>
        <dbReference type="ChEBI" id="CHEBI:29934"/>
        <dbReference type="EC" id="5.4.99.5"/>
    </reaction>
</comment>
<comment type="catalytic activity">
    <reaction evidence="18">
        <text>prephenate + H(+) = 3-phenylpyruvate + CO2 + H2O</text>
        <dbReference type="Rhea" id="RHEA:21648"/>
        <dbReference type="ChEBI" id="CHEBI:15377"/>
        <dbReference type="ChEBI" id="CHEBI:15378"/>
        <dbReference type="ChEBI" id="CHEBI:16526"/>
        <dbReference type="ChEBI" id="CHEBI:18005"/>
        <dbReference type="ChEBI" id="CHEBI:29934"/>
        <dbReference type="EC" id="4.2.1.51"/>
    </reaction>
</comment>
<dbReference type="InterPro" id="IPR036979">
    <property type="entry name" value="CM_dom_sf"/>
</dbReference>
<dbReference type="GO" id="GO:0004664">
    <property type="term" value="F:prephenate dehydratase activity"/>
    <property type="evidence" value="ECO:0007669"/>
    <property type="project" value="UniProtKB-EC"/>
</dbReference>
<evidence type="ECO:0000256" key="15">
    <source>
        <dbReference type="ARBA" id="ARBA00023268"/>
    </source>
</evidence>
<evidence type="ECO:0000256" key="19">
    <source>
        <dbReference type="PIRSR" id="PIRSR001500-2"/>
    </source>
</evidence>
<keyword evidence="14" id="KW-0456">Lyase</keyword>
<gene>
    <name evidence="23" type="ORF">EV699_102219</name>
</gene>
<dbReference type="EMBL" id="SLWY01000002">
    <property type="protein sequence ID" value="TCO83512.1"/>
    <property type="molecule type" value="Genomic_DNA"/>
</dbReference>
<dbReference type="Gene3D" id="3.40.190.10">
    <property type="entry name" value="Periplasmic binding protein-like II"/>
    <property type="match status" value="2"/>
</dbReference>
<dbReference type="AlphaFoldDB" id="A0A4R2L8S6"/>
<evidence type="ECO:0000256" key="9">
    <source>
        <dbReference type="ARBA" id="ARBA00022490"/>
    </source>
</evidence>
<reference evidence="23 24" key="1">
    <citation type="submission" date="2019-03" db="EMBL/GenBank/DDBJ databases">
        <title>Genomic Encyclopedia of Type Strains, Phase IV (KMG-IV): sequencing the most valuable type-strain genomes for metagenomic binning, comparative biology and taxonomic classification.</title>
        <authorList>
            <person name="Goeker M."/>
        </authorList>
    </citation>
    <scope>NUCLEOTIDE SEQUENCE [LARGE SCALE GENOMIC DNA]</scope>
    <source>
        <strain evidence="23 24">DSM 25287</strain>
    </source>
</reference>
<dbReference type="InterPro" id="IPR036263">
    <property type="entry name" value="Chorismate_II_sf"/>
</dbReference>
<evidence type="ECO:0000256" key="1">
    <source>
        <dbReference type="ARBA" id="ARBA00000824"/>
    </source>
</evidence>
<comment type="caution">
    <text evidence="23">The sequence shown here is derived from an EMBL/GenBank/DDBJ whole genome shotgun (WGS) entry which is preliminary data.</text>
</comment>
<dbReference type="GO" id="GO:0046417">
    <property type="term" value="P:chorismate metabolic process"/>
    <property type="evidence" value="ECO:0007669"/>
    <property type="project" value="InterPro"/>
</dbReference>
<evidence type="ECO:0000256" key="12">
    <source>
        <dbReference type="ARBA" id="ARBA00023222"/>
    </source>
</evidence>
<dbReference type="PANTHER" id="PTHR21022:SF19">
    <property type="entry name" value="PREPHENATE DEHYDRATASE-RELATED"/>
    <property type="match status" value="1"/>
</dbReference>
<keyword evidence="10" id="KW-0028">Amino-acid biosynthesis</keyword>
<dbReference type="SUPFAM" id="SSF48600">
    <property type="entry name" value="Chorismate mutase II"/>
    <property type="match status" value="1"/>
</dbReference>
<dbReference type="Gene3D" id="3.30.70.260">
    <property type="match status" value="1"/>
</dbReference>
<dbReference type="Pfam" id="PF01842">
    <property type="entry name" value="ACT"/>
    <property type="match status" value="1"/>
</dbReference>
<evidence type="ECO:0000256" key="2">
    <source>
        <dbReference type="ARBA" id="ARBA00002364"/>
    </source>
</evidence>